<feature type="transmembrane region" description="Helical" evidence="5">
    <location>
        <begin position="66"/>
        <end position="88"/>
    </location>
</feature>
<keyword evidence="3 5" id="KW-1133">Transmembrane helix</keyword>
<protein>
    <submittedName>
        <fullName evidence="7">Multidrug resistance protein</fullName>
    </submittedName>
</protein>
<evidence type="ECO:0000256" key="2">
    <source>
        <dbReference type="ARBA" id="ARBA00022692"/>
    </source>
</evidence>
<organism evidence="7 8">
    <name type="scientific">Mycobacterium basiliense</name>
    <dbReference type="NCBI Taxonomy" id="2094119"/>
    <lineage>
        <taxon>Bacteria</taxon>
        <taxon>Bacillati</taxon>
        <taxon>Actinomycetota</taxon>
        <taxon>Actinomycetes</taxon>
        <taxon>Mycobacteriales</taxon>
        <taxon>Mycobacteriaceae</taxon>
        <taxon>Mycobacterium</taxon>
    </lineage>
</organism>
<feature type="transmembrane region" description="Helical" evidence="5">
    <location>
        <begin position="279"/>
        <end position="298"/>
    </location>
</feature>
<gene>
    <name evidence="7" type="ORF">MB901379_00088</name>
</gene>
<evidence type="ECO:0000313" key="7">
    <source>
        <dbReference type="EMBL" id="VDM86569.1"/>
    </source>
</evidence>
<dbReference type="OrthoDB" id="4612864at2"/>
<proteinExistence type="predicted"/>
<feature type="transmembrane region" description="Helical" evidence="5">
    <location>
        <begin position="245"/>
        <end position="267"/>
    </location>
</feature>
<dbReference type="Proteomes" id="UP000269998">
    <property type="component" value="Chromosome"/>
</dbReference>
<feature type="transmembrane region" description="Helical" evidence="5">
    <location>
        <begin position="350"/>
        <end position="371"/>
    </location>
</feature>
<dbReference type="Gene3D" id="1.20.1250.20">
    <property type="entry name" value="MFS general substrate transporter like domains"/>
    <property type="match status" value="1"/>
</dbReference>
<keyword evidence="2 5" id="KW-0812">Transmembrane</keyword>
<feature type="transmembrane region" description="Helical" evidence="5">
    <location>
        <begin position="94"/>
        <end position="117"/>
    </location>
</feature>
<dbReference type="AlphaFoldDB" id="A0A3S5CZF2"/>
<dbReference type="EMBL" id="LR130759">
    <property type="protein sequence ID" value="VDM86569.1"/>
    <property type="molecule type" value="Genomic_DNA"/>
</dbReference>
<dbReference type="PROSITE" id="PS50850">
    <property type="entry name" value="MFS"/>
    <property type="match status" value="1"/>
</dbReference>
<dbReference type="GO" id="GO:0005886">
    <property type="term" value="C:plasma membrane"/>
    <property type="evidence" value="ECO:0007669"/>
    <property type="project" value="UniProtKB-SubCell"/>
</dbReference>
<feature type="domain" description="Major facilitator superfamily (MFS) profile" evidence="6">
    <location>
        <begin position="1"/>
        <end position="389"/>
    </location>
</feature>
<reference evidence="8" key="1">
    <citation type="submission" date="2018-02" db="EMBL/GenBank/DDBJ databases">
        <authorList>
            <person name="Seth-Smith MB H."/>
            <person name="Seth-Smith H."/>
        </authorList>
    </citation>
    <scope>NUCLEOTIDE SEQUENCE [LARGE SCALE GENOMIC DNA]</scope>
</reference>
<feature type="transmembrane region" description="Helical" evidence="5">
    <location>
        <begin position="304"/>
        <end position="329"/>
    </location>
</feature>
<evidence type="ECO:0000256" key="1">
    <source>
        <dbReference type="ARBA" id="ARBA00004651"/>
    </source>
</evidence>
<sequence>MDRNETRAVVAQTVLAHAAWAAIRLMIGYRALADGADAAFLGVIAASFVTPALFAAILVGRLADRFGGAAVVVFGVPVASAGECIVLLSHGRWLLPAAAAIVGLGYLMIMVGQQTYVAHWSVQTTRDGAFGTVTAAASTGQLIGPLVITALASMPAITTSAHEVNTDAGIIAAGIFGLSALPTALWMWRHRGSGPKEFDSGDAGIALRLFRLPGMAKSIAISAVVLTTVDLMYAFVPAWATERNIAATTVGWLFALRAAISIATRIELARLVKRFGPTVLLRVSIGTAALAIAFLPFVRSEGAIVVMAALGVVLGIPQPLTMSWVVSLVPRPMQGQALGLRTSANRLVQTTIPILVGTVAGPYGITAVFFANSLLLGASLTALVRPGLDR</sequence>
<dbReference type="Pfam" id="PF07690">
    <property type="entry name" value="MFS_1"/>
    <property type="match status" value="1"/>
</dbReference>
<dbReference type="InterPro" id="IPR036259">
    <property type="entry name" value="MFS_trans_sf"/>
</dbReference>
<dbReference type="InterPro" id="IPR052528">
    <property type="entry name" value="Sugar_transport-like"/>
</dbReference>
<comment type="subcellular location">
    <subcellularLocation>
        <location evidence="1">Cell membrane</location>
        <topology evidence="1">Multi-pass membrane protein</topology>
    </subcellularLocation>
</comment>
<dbReference type="PANTHER" id="PTHR23526:SF4">
    <property type="entry name" value="INTEGRAL MEMBRANE TRANSPORT PROTEIN"/>
    <property type="match status" value="1"/>
</dbReference>
<keyword evidence="8" id="KW-1185">Reference proteome</keyword>
<feature type="transmembrane region" description="Helical" evidence="5">
    <location>
        <begin position="129"/>
        <end position="148"/>
    </location>
</feature>
<dbReference type="InterPro" id="IPR011701">
    <property type="entry name" value="MFS"/>
</dbReference>
<name>A0A3S5CZF2_9MYCO</name>
<evidence type="ECO:0000313" key="8">
    <source>
        <dbReference type="Proteomes" id="UP000269998"/>
    </source>
</evidence>
<dbReference type="GO" id="GO:0022857">
    <property type="term" value="F:transmembrane transporter activity"/>
    <property type="evidence" value="ECO:0007669"/>
    <property type="project" value="InterPro"/>
</dbReference>
<evidence type="ECO:0000256" key="4">
    <source>
        <dbReference type="ARBA" id="ARBA00023136"/>
    </source>
</evidence>
<keyword evidence="4 5" id="KW-0472">Membrane</keyword>
<dbReference type="PANTHER" id="PTHR23526">
    <property type="entry name" value="INTEGRAL MEMBRANE TRANSPORT PROTEIN-RELATED"/>
    <property type="match status" value="1"/>
</dbReference>
<dbReference type="SUPFAM" id="SSF103473">
    <property type="entry name" value="MFS general substrate transporter"/>
    <property type="match status" value="1"/>
</dbReference>
<evidence type="ECO:0000256" key="5">
    <source>
        <dbReference type="SAM" id="Phobius"/>
    </source>
</evidence>
<feature type="transmembrane region" description="Helical" evidence="5">
    <location>
        <begin position="218"/>
        <end position="239"/>
    </location>
</feature>
<dbReference type="InterPro" id="IPR020846">
    <property type="entry name" value="MFS_dom"/>
</dbReference>
<dbReference type="KEGG" id="mbai:MB901379_00088"/>
<feature type="transmembrane region" description="Helical" evidence="5">
    <location>
        <begin position="168"/>
        <end position="188"/>
    </location>
</feature>
<evidence type="ECO:0000256" key="3">
    <source>
        <dbReference type="ARBA" id="ARBA00022989"/>
    </source>
</evidence>
<dbReference type="RefSeq" id="WP_158014809.1">
    <property type="nucleotide sequence ID" value="NZ_CBCSKE010000019.1"/>
</dbReference>
<evidence type="ECO:0000259" key="6">
    <source>
        <dbReference type="PROSITE" id="PS50850"/>
    </source>
</evidence>
<feature type="transmembrane region" description="Helical" evidence="5">
    <location>
        <begin position="37"/>
        <end position="59"/>
    </location>
</feature>
<accession>A0A3S5CZF2</accession>